<protein>
    <submittedName>
        <fullName evidence="2">DUF2929 family protein</fullName>
    </submittedName>
</protein>
<name>A0A4U1D859_9BACI</name>
<dbReference type="AlphaFoldDB" id="A0A4U1D859"/>
<feature type="transmembrane region" description="Helical" evidence="1">
    <location>
        <begin position="32"/>
        <end position="52"/>
    </location>
</feature>
<evidence type="ECO:0000313" key="3">
    <source>
        <dbReference type="Proteomes" id="UP000307756"/>
    </source>
</evidence>
<evidence type="ECO:0000313" key="2">
    <source>
        <dbReference type="EMBL" id="TKC18268.1"/>
    </source>
</evidence>
<dbReference type="OrthoDB" id="2440739at2"/>
<accession>A0A4U1D859</accession>
<dbReference type="RefSeq" id="WP_136828982.1">
    <property type="nucleotide sequence ID" value="NZ_SWBM01000001.1"/>
</dbReference>
<organism evidence="2 3">
    <name type="scientific">Robertmurraya kyonggiensis</name>
    <dbReference type="NCBI Taxonomy" id="1037680"/>
    <lineage>
        <taxon>Bacteria</taxon>
        <taxon>Bacillati</taxon>
        <taxon>Bacillota</taxon>
        <taxon>Bacilli</taxon>
        <taxon>Bacillales</taxon>
        <taxon>Bacillaceae</taxon>
        <taxon>Robertmurraya</taxon>
    </lineage>
</organism>
<sequence length="62" mass="6928">MKYFWTFFWTFALIQMLTYVAGAMMGTEFNFTTGAVMAVIATIIILIAPAILPNEPSGHETH</sequence>
<keyword evidence="1" id="KW-0472">Membrane</keyword>
<evidence type="ECO:0000256" key="1">
    <source>
        <dbReference type="SAM" id="Phobius"/>
    </source>
</evidence>
<keyword evidence="1" id="KW-1133">Transmembrane helix</keyword>
<dbReference type="InterPro" id="IPR021324">
    <property type="entry name" value="DUF2929"/>
</dbReference>
<reference evidence="2 3" key="1">
    <citation type="journal article" date="2011" name="J. Microbiol.">
        <title>Bacillus kyonggiensis sp. nov., isolated from soil of a lettuce field.</title>
        <authorList>
            <person name="Dong K."/>
            <person name="Lee S."/>
        </authorList>
    </citation>
    <scope>NUCLEOTIDE SEQUENCE [LARGE SCALE GENOMIC DNA]</scope>
    <source>
        <strain evidence="2 3">NB22</strain>
    </source>
</reference>
<proteinExistence type="predicted"/>
<dbReference type="Pfam" id="PF11151">
    <property type="entry name" value="DUF2929"/>
    <property type="match status" value="1"/>
</dbReference>
<dbReference type="EMBL" id="SWBM01000001">
    <property type="protein sequence ID" value="TKC18268.1"/>
    <property type="molecule type" value="Genomic_DNA"/>
</dbReference>
<dbReference type="Proteomes" id="UP000307756">
    <property type="component" value="Unassembled WGS sequence"/>
</dbReference>
<gene>
    <name evidence="2" type="ORF">FA727_01555</name>
</gene>
<comment type="caution">
    <text evidence="2">The sequence shown here is derived from an EMBL/GenBank/DDBJ whole genome shotgun (WGS) entry which is preliminary data.</text>
</comment>
<keyword evidence="3" id="KW-1185">Reference proteome</keyword>
<keyword evidence="1" id="KW-0812">Transmembrane</keyword>